<organism evidence="10 11">
    <name type="scientific">Lasiosphaeria miniovina</name>
    <dbReference type="NCBI Taxonomy" id="1954250"/>
    <lineage>
        <taxon>Eukaryota</taxon>
        <taxon>Fungi</taxon>
        <taxon>Dikarya</taxon>
        <taxon>Ascomycota</taxon>
        <taxon>Pezizomycotina</taxon>
        <taxon>Sordariomycetes</taxon>
        <taxon>Sordariomycetidae</taxon>
        <taxon>Sordariales</taxon>
        <taxon>Lasiosphaeriaceae</taxon>
        <taxon>Lasiosphaeria</taxon>
    </lineage>
</organism>
<keyword evidence="6" id="KW-0325">Glycoprotein</keyword>
<keyword evidence="11" id="KW-1185">Reference proteome</keyword>
<evidence type="ECO:0000313" key="11">
    <source>
        <dbReference type="Proteomes" id="UP001172101"/>
    </source>
</evidence>
<sequence>MFKKLVKPPAKTEPDFRTVALPEDSETLLSPYSDHENGLPKPASPPKRRRNLLPLAVILPAVLCFLFGVWLGNSSYLLDADKFCTRQVRLYWSPVLDAISPNYSPVKFNGSFLNENIYRQPASPAVDAAWEALGINYRSMGIPAGSAASAGLSTSQHVQISGEHMASGGFVADLEGLHHLHCLDLLRQGLGWNIEYYKARGTGPWRDGDDFARKHVTHCLDILRQQLMCAPDLSVLGSVWVIKDEPGAKAKPFVDFNTRHKCVDFEAVRAWAEAAQLNGGDMKADGFFVQPGEGEAHVGLP</sequence>
<evidence type="ECO:0000256" key="3">
    <source>
        <dbReference type="ARBA" id="ARBA00022989"/>
    </source>
</evidence>
<evidence type="ECO:0000256" key="6">
    <source>
        <dbReference type="ARBA" id="ARBA00023180"/>
    </source>
</evidence>
<dbReference type="PANTHER" id="PTHR33365:SF13">
    <property type="entry name" value="TAT PATHWAY SIGNAL SEQUENCE"/>
    <property type="match status" value="1"/>
</dbReference>
<comment type="caution">
    <text evidence="10">The sequence shown here is derived from an EMBL/GenBank/DDBJ whole genome shotgun (WGS) entry which is preliminary data.</text>
</comment>
<feature type="transmembrane region" description="Helical" evidence="9">
    <location>
        <begin position="52"/>
        <end position="72"/>
    </location>
</feature>
<keyword evidence="5 9" id="KW-0472">Membrane</keyword>
<dbReference type="GeneID" id="85329377"/>
<gene>
    <name evidence="10" type="ORF">B0T26DRAFT_756507</name>
</gene>
<dbReference type="InterPro" id="IPR021765">
    <property type="entry name" value="UstYa-like"/>
</dbReference>
<dbReference type="EMBL" id="JAUIRO010000007">
    <property type="protein sequence ID" value="KAK0707119.1"/>
    <property type="molecule type" value="Genomic_DNA"/>
</dbReference>
<evidence type="ECO:0000313" key="10">
    <source>
        <dbReference type="EMBL" id="KAK0707119.1"/>
    </source>
</evidence>
<evidence type="ECO:0000256" key="1">
    <source>
        <dbReference type="ARBA" id="ARBA00004167"/>
    </source>
</evidence>
<dbReference type="PANTHER" id="PTHR33365">
    <property type="entry name" value="YALI0B05434P"/>
    <property type="match status" value="1"/>
</dbReference>
<dbReference type="GO" id="GO:0016020">
    <property type="term" value="C:membrane"/>
    <property type="evidence" value="ECO:0007669"/>
    <property type="project" value="UniProtKB-SubCell"/>
</dbReference>
<evidence type="ECO:0000256" key="4">
    <source>
        <dbReference type="ARBA" id="ARBA00023026"/>
    </source>
</evidence>
<evidence type="ECO:0000256" key="2">
    <source>
        <dbReference type="ARBA" id="ARBA00022692"/>
    </source>
</evidence>
<comment type="subcellular location">
    <subcellularLocation>
        <location evidence="1">Membrane</location>
        <topology evidence="1">Single-pass membrane protein</topology>
    </subcellularLocation>
</comment>
<reference evidence="10" key="1">
    <citation type="submission" date="2023-06" db="EMBL/GenBank/DDBJ databases">
        <title>Genome-scale phylogeny and comparative genomics of the fungal order Sordariales.</title>
        <authorList>
            <consortium name="Lawrence Berkeley National Laboratory"/>
            <person name="Hensen N."/>
            <person name="Bonometti L."/>
            <person name="Westerberg I."/>
            <person name="Brannstrom I.O."/>
            <person name="Guillou S."/>
            <person name="Cros-Aarteil S."/>
            <person name="Calhoun S."/>
            <person name="Haridas S."/>
            <person name="Kuo A."/>
            <person name="Mondo S."/>
            <person name="Pangilinan J."/>
            <person name="Riley R."/>
            <person name="LaButti K."/>
            <person name="Andreopoulos B."/>
            <person name="Lipzen A."/>
            <person name="Chen C."/>
            <person name="Yanf M."/>
            <person name="Daum C."/>
            <person name="Ng V."/>
            <person name="Clum A."/>
            <person name="Steindorff A."/>
            <person name="Ohm R."/>
            <person name="Martin F."/>
            <person name="Silar P."/>
            <person name="Natvig D."/>
            <person name="Lalanne C."/>
            <person name="Gautier V."/>
            <person name="Ament-velasquez S.L."/>
            <person name="Kruys A."/>
            <person name="Hutchinson M.I."/>
            <person name="Powell A.J."/>
            <person name="Barry K."/>
            <person name="Miller A.N."/>
            <person name="Grigoriev I.V."/>
            <person name="Debuchy R."/>
            <person name="Gladieux P."/>
            <person name="Thoren M.H."/>
            <person name="Johannesson H."/>
        </authorList>
    </citation>
    <scope>NUCLEOTIDE SEQUENCE</scope>
    <source>
        <strain evidence="10">SMH2392-1A</strain>
    </source>
</reference>
<keyword evidence="4" id="KW-0843">Virulence</keyword>
<dbReference type="AlphaFoldDB" id="A0AA40DKJ9"/>
<feature type="region of interest" description="Disordered" evidence="8">
    <location>
        <begin position="21"/>
        <end position="45"/>
    </location>
</feature>
<evidence type="ECO:0000256" key="7">
    <source>
        <dbReference type="ARBA" id="ARBA00035112"/>
    </source>
</evidence>
<keyword evidence="2 9" id="KW-0812">Transmembrane</keyword>
<dbReference type="GO" id="GO:0043386">
    <property type="term" value="P:mycotoxin biosynthetic process"/>
    <property type="evidence" value="ECO:0007669"/>
    <property type="project" value="InterPro"/>
</dbReference>
<protein>
    <recommendedName>
        <fullName evidence="12">Tat pathway signal sequence</fullName>
    </recommendedName>
</protein>
<accession>A0AA40DKJ9</accession>
<dbReference type="Pfam" id="PF11807">
    <property type="entry name" value="UstYa"/>
    <property type="match status" value="1"/>
</dbReference>
<dbReference type="RefSeq" id="XP_060292213.1">
    <property type="nucleotide sequence ID" value="XM_060446107.1"/>
</dbReference>
<keyword evidence="3 9" id="KW-1133">Transmembrane helix</keyword>
<evidence type="ECO:0000256" key="5">
    <source>
        <dbReference type="ARBA" id="ARBA00023136"/>
    </source>
</evidence>
<comment type="similarity">
    <text evidence="7">Belongs to the ustYa family.</text>
</comment>
<evidence type="ECO:0008006" key="12">
    <source>
        <dbReference type="Google" id="ProtNLM"/>
    </source>
</evidence>
<evidence type="ECO:0000256" key="8">
    <source>
        <dbReference type="SAM" id="MobiDB-lite"/>
    </source>
</evidence>
<evidence type="ECO:0000256" key="9">
    <source>
        <dbReference type="SAM" id="Phobius"/>
    </source>
</evidence>
<proteinExistence type="inferred from homology"/>
<dbReference type="Proteomes" id="UP001172101">
    <property type="component" value="Unassembled WGS sequence"/>
</dbReference>
<name>A0AA40DKJ9_9PEZI</name>